<keyword evidence="5 7" id="KW-1133">Transmembrane helix</keyword>
<feature type="transmembrane region" description="Helical" evidence="7">
    <location>
        <begin position="378"/>
        <end position="399"/>
    </location>
</feature>
<accession>A0A4Y9R300</accession>
<comment type="subcellular location">
    <subcellularLocation>
        <location evidence="1">Membrane</location>
        <topology evidence="1">Multi-pass membrane protein</topology>
    </subcellularLocation>
</comment>
<feature type="transmembrane region" description="Helical" evidence="7">
    <location>
        <begin position="122"/>
        <end position="144"/>
    </location>
</feature>
<dbReference type="GO" id="GO:0034755">
    <property type="term" value="P:iron ion transmembrane transport"/>
    <property type="evidence" value="ECO:0007669"/>
    <property type="project" value="TreeGrafter"/>
</dbReference>
<evidence type="ECO:0000256" key="1">
    <source>
        <dbReference type="ARBA" id="ARBA00004141"/>
    </source>
</evidence>
<keyword evidence="9" id="KW-1185">Reference proteome</keyword>
<reference evidence="8 9" key="1">
    <citation type="submission" date="2019-03" db="EMBL/GenBank/DDBJ databases">
        <title>Algoriphagus sp. nov, a new strain isolated from root system soil of mangrove plant Kandelia.</title>
        <authorList>
            <person name="Yin Q."/>
            <person name="Wang K."/>
            <person name="Song Z."/>
        </authorList>
    </citation>
    <scope>NUCLEOTIDE SEQUENCE [LARGE SCALE GENOMIC DNA]</scope>
    <source>
        <strain evidence="8 9">XY-J91</strain>
    </source>
</reference>
<evidence type="ECO:0000256" key="2">
    <source>
        <dbReference type="ARBA" id="ARBA00022448"/>
    </source>
</evidence>
<dbReference type="GO" id="GO:0005886">
    <property type="term" value="C:plasma membrane"/>
    <property type="evidence" value="ECO:0007669"/>
    <property type="project" value="TreeGrafter"/>
</dbReference>
<evidence type="ECO:0000313" key="8">
    <source>
        <dbReference type="EMBL" id="TFV97936.1"/>
    </source>
</evidence>
<dbReference type="GO" id="GO:0015293">
    <property type="term" value="F:symporter activity"/>
    <property type="evidence" value="ECO:0007669"/>
    <property type="project" value="UniProtKB-KW"/>
</dbReference>
<evidence type="ECO:0000256" key="5">
    <source>
        <dbReference type="ARBA" id="ARBA00022989"/>
    </source>
</evidence>
<dbReference type="GO" id="GO:0015086">
    <property type="term" value="F:cadmium ion transmembrane transporter activity"/>
    <property type="evidence" value="ECO:0007669"/>
    <property type="project" value="TreeGrafter"/>
</dbReference>
<feature type="transmembrane region" description="Helical" evidence="7">
    <location>
        <begin position="320"/>
        <end position="337"/>
    </location>
</feature>
<keyword evidence="3 7" id="KW-0812">Transmembrane</keyword>
<comment type="caution">
    <text evidence="8">The sequence shown here is derived from an EMBL/GenBank/DDBJ whole genome shotgun (WGS) entry which is preliminary data.</text>
</comment>
<evidence type="ECO:0000256" key="7">
    <source>
        <dbReference type="SAM" id="Phobius"/>
    </source>
</evidence>
<dbReference type="InterPro" id="IPR001046">
    <property type="entry name" value="NRAMP_fam"/>
</dbReference>
<evidence type="ECO:0000313" key="9">
    <source>
        <dbReference type="Proteomes" id="UP000297647"/>
    </source>
</evidence>
<evidence type="ECO:0000256" key="6">
    <source>
        <dbReference type="ARBA" id="ARBA00023136"/>
    </source>
</evidence>
<dbReference type="EMBL" id="SPSB01000001">
    <property type="protein sequence ID" value="TFV97936.1"/>
    <property type="molecule type" value="Genomic_DNA"/>
</dbReference>
<feature type="transmembrane region" description="Helical" evidence="7">
    <location>
        <begin position="278"/>
        <end position="308"/>
    </location>
</feature>
<dbReference type="GO" id="GO:0005384">
    <property type="term" value="F:manganese ion transmembrane transporter activity"/>
    <property type="evidence" value="ECO:0007669"/>
    <property type="project" value="TreeGrafter"/>
</dbReference>
<sequence>MKNIIEKIGPGPLVAAAFIGPGTVMVCTLAGFNFGYDLLWAVGLSILITVILQEIAGRIGIATGKDLGELIRSQESTWIFKGIQILLVFAAIVIGNIAYESGNLTGARLGLEVFYTFPEWKIAGLSIETGNLIIGLLALFLLWFANYHLIERILIFLVIGMSFSFLYTALALGPNWGEIFEGFIPKINSENTASIVALIGTTVVPYNLFLYASLAKNKWKSSSSLSWMRWDIGLSVFLGGIVSMAILVVGNFNQSESISNAAAVAKGLEPVFGNAGKYLMGFGLMAAGLTSSITAPLAAALVICGLLGKDQSTQSPPMRWSFLLIMGFGLIFASFGIRPVQLITIAQIANGVLLPFISIWLIWVANQKKWMGIHQNPKWLQIISILIVLLTFLLGIRALSSVFNWNLF</sequence>
<proteinExistence type="predicted"/>
<dbReference type="Pfam" id="PF01566">
    <property type="entry name" value="Nramp"/>
    <property type="match status" value="1"/>
</dbReference>
<evidence type="ECO:0000256" key="3">
    <source>
        <dbReference type="ARBA" id="ARBA00022692"/>
    </source>
</evidence>
<dbReference type="Proteomes" id="UP000297647">
    <property type="component" value="Unassembled WGS sequence"/>
</dbReference>
<keyword evidence="6 7" id="KW-0472">Membrane</keyword>
<protein>
    <submittedName>
        <fullName evidence="8">Divalent metal cation transporter</fullName>
    </submittedName>
</protein>
<dbReference type="AlphaFoldDB" id="A0A4Y9R300"/>
<dbReference type="PRINTS" id="PR00447">
    <property type="entry name" value="NATRESASSCMP"/>
</dbReference>
<feature type="transmembrane region" description="Helical" evidence="7">
    <location>
        <begin position="12"/>
        <end position="32"/>
    </location>
</feature>
<dbReference type="PANTHER" id="PTHR11706:SF33">
    <property type="entry name" value="NATURAL RESISTANCE-ASSOCIATED MACROPHAGE PROTEIN 2"/>
    <property type="match status" value="1"/>
</dbReference>
<keyword evidence="4" id="KW-0769">Symport</keyword>
<keyword evidence="2" id="KW-0813">Transport</keyword>
<gene>
    <name evidence="8" type="ORF">E4S40_02690</name>
</gene>
<feature type="transmembrane region" description="Helical" evidence="7">
    <location>
        <begin position="192"/>
        <end position="211"/>
    </location>
</feature>
<dbReference type="PANTHER" id="PTHR11706">
    <property type="entry name" value="SOLUTE CARRIER PROTEIN FAMILY 11 MEMBER"/>
    <property type="match status" value="1"/>
</dbReference>
<dbReference type="NCBIfam" id="NF037982">
    <property type="entry name" value="Nramp_1"/>
    <property type="match status" value="1"/>
</dbReference>
<feature type="transmembrane region" description="Helical" evidence="7">
    <location>
        <begin position="343"/>
        <end position="366"/>
    </location>
</feature>
<organism evidence="8 9">
    <name type="scientific">Algoriphagus kandeliae</name>
    <dbReference type="NCBI Taxonomy" id="2562278"/>
    <lineage>
        <taxon>Bacteria</taxon>
        <taxon>Pseudomonadati</taxon>
        <taxon>Bacteroidota</taxon>
        <taxon>Cytophagia</taxon>
        <taxon>Cytophagales</taxon>
        <taxon>Cyclobacteriaceae</taxon>
        <taxon>Algoriphagus</taxon>
    </lineage>
</organism>
<name>A0A4Y9R300_9BACT</name>
<feature type="transmembrane region" description="Helical" evidence="7">
    <location>
        <begin position="232"/>
        <end position="252"/>
    </location>
</feature>
<evidence type="ECO:0000256" key="4">
    <source>
        <dbReference type="ARBA" id="ARBA00022847"/>
    </source>
</evidence>
<feature type="transmembrane region" description="Helical" evidence="7">
    <location>
        <begin position="78"/>
        <end position="99"/>
    </location>
</feature>
<dbReference type="OrthoDB" id="9787548at2"/>
<feature type="transmembrane region" description="Helical" evidence="7">
    <location>
        <begin position="153"/>
        <end position="172"/>
    </location>
</feature>
<feature type="transmembrane region" description="Helical" evidence="7">
    <location>
        <begin position="38"/>
        <end position="57"/>
    </location>
</feature>